<name>A0A8G0ZYG7_9RHOB</name>
<dbReference type="GO" id="GO:0006979">
    <property type="term" value="P:response to oxidative stress"/>
    <property type="evidence" value="ECO:0007669"/>
    <property type="project" value="InterPro"/>
</dbReference>
<keyword evidence="4" id="KW-0732">Signal</keyword>
<evidence type="ECO:0000256" key="2">
    <source>
        <dbReference type="ARBA" id="ARBA00023002"/>
    </source>
</evidence>
<evidence type="ECO:0000256" key="3">
    <source>
        <dbReference type="ARBA" id="ARBA00048488"/>
    </source>
</evidence>
<reference evidence="6" key="1">
    <citation type="submission" date="2021-02" db="EMBL/GenBank/DDBJ databases">
        <title>Rhodobacter shimadae sp. nov., an aerobic anoxygenic phototrophic bacterium isolated from a hot spring.</title>
        <authorList>
            <person name="Muramatsu S."/>
            <person name="Haruta S."/>
            <person name="Hirose S."/>
            <person name="Hanada S."/>
        </authorList>
    </citation>
    <scope>NUCLEOTIDE SEQUENCE</scope>
    <source>
        <strain evidence="6">N10</strain>
    </source>
</reference>
<dbReference type="NCBIfam" id="TIGR00357">
    <property type="entry name" value="peptide-methionine (R)-S-oxide reductase MsrB"/>
    <property type="match status" value="1"/>
</dbReference>
<evidence type="ECO:0000259" key="5">
    <source>
        <dbReference type="PROSITE" id="PS51790"/>
    </source>
</evidence>
<dbReference type="InterPro" id="IPR002579">
    <property type="entry name" value="Met_Sox_Rdtase_MsrB_dom"/>
</dbReference>
<dbReference type="InterPro" id="IPR011057">
    <property type="entry name" value="Mss4-like_sf"/>
</dbReference>
<gene>
    <name evidence="6" type="primary">msrB</name>
    <name evidence="6" type="ORF">JO391_06710</name>
</gene>
<protein>
    <recommendedName>
        <fullName evidence="1">peptide-methionine (R)-S-oxide reductase</fullName>
        <ecNumber evidence="1">1.8.4.12</ecNumber>
    </recommendedName>
</protein>
<feature type="domain" description="MsrB" evidence="5">
    <location>
        <begin position="35"/>
        <end position="156"/>
    </location>
</feature>
<evidence type="ECO:0000313" key="7">
    <source>
        <dbReference type="Proteomes" id="UP000826300"/>
    </source>
</evidence>
<evidence type="ECO:0000256" key="4">
    <source>
        <dbReference type="SAM" id="SignalP"/>
    </source>
</evidence>
<dbReference type="InterPro" id="IPR028427">
    <property type="entry name" value="Met_Sox_Rdtase_MsrB"/>
</dbReference>
<dbReference type="AlphaFoldDB" id="A0A8G0ZYG7"/>
<evidence type="ECO:0000256" key="1">
    <source>
        <dbReference type="ARBA" id="ARBA00012499"/>
    </source>
</evidence>
<dbReference type="GO" id="GO:0033743">
    <property type="term" value="F:peptide-methionine (R)-S-oxide reductase activity"/>
    <property type="evidence" value="ECO:0007669"/>
    <property type="project" value="UniProtKB-EC"/>
</dbReference>
<proteinExistence type="predicted"/>
<dbReference type="PANTHER" id="PTHR10173">
    <property type="entry name" value="METHIONINE SULFOXIDE REDUCTASE"/>
    <property type="match status" value="1"/>
</dbReference>
<sequence length="156" mass="16755">MNRRNLIARLGALTGLGAVAAGSAKAETFAFTLSDAEWRAKLTDMQYRVLRQEATERAFTSTLNDEHREGTFACAGCGQALFVSDTKFDSGTGWPSFWKPLPNAVGTRPDPGIFGNRTEVHCSRCGGHLGHVFDDGPAPTGLRYCMNGAALVFTPA</sequence>
<dbReference type="PROSITE" id="PS51790">
    <property type="entry name" value="MSRB"/>
    <property type="match status" value="1"/>
</dbReference>
<dbReference type="Pfam" id="PF01641">
    <property type="entry name" value="SelR"/>
    <property type="match status" value="1"/>
</dbReference>
<dbReference type="GO" id="GO:0005737">
    <property type="term" value="C:cytoplasm"/>
    <property type="evidence" value="ECO:0007669"/>
    <property type="project" value="TreeGrafter"/>
</dbReference>
<feature type="signal peptide" evidence="4">
    <location>
        <begin position="1"/>
        <end position="20"/>
    </location>
</feature>
<keyword evidence="7" id="KW-1185">Reference proteome</keyword>
<dbReference type="RefSeq" id="WP_220663578.1">
    <property type="nucleotide sequence ID" value="NZ_CP069370.1"/>
</dbReference>
<dbReference type="EC" id="1.8.4.12" evidence="1"/>
<dbReference type="KEGG" id="nsm:JO391_06710"/>
<accession>A0A8G0ZYG7</accession>
<dbReference type="GO" id="GO:0030091">
    <property type="term" value="P:protein repair"/>
    <property type="evidence" value="ECO:0007669"/>
    <property type="project" value="InterPro"/>
</dbReference>
<feature type="chain" id="PRO_5034163362" description="peptide-methionine (R)-S-oxide reductase" evidence="4">
    <location>
        <begin position="21"/>
        <end position="156"/>
    </location>
</feature>
<evidence type="ECO:0000313" key="6">
    <source>
        <dbReference type="EMBL" id="QYZ71190.1"/>
    </source>
</evidence>
<keyword evidence="2 6" id="KW-0560">Oxidoreductase</keyword>
<dbReference type="EMBL" id="CP069370">
    <property type="protein sequence ID" value="QYZ71190.1"/>
    <property type="molecule type" value="Genomic_DNA"/>
</dbReference>
<comment type="catalytic activity">
    <reaction evidence="3">
        <text>L-methionyl-[protein] + [thioredoxin]-disulfide + H2O = L-methionyl-(R)-S-oxide-[protein] + [thioredoxin]-dithiol</text>
        <dbReference type="Rhea" id="RHEA:24164"/>
        <dbReference type="Rhea" id="RHEA-COMP:10698"/>
        <dbReference type="Rhea" id="RHEA-COMP:10700"/>
        <dbReference type="Rhea" id="RHEA-COMP:12313"/>
        <dbReference type="Rhea" id="RHEA-COMP:12314"/>
        <dbReference type="ChEBI" id="CHEBI:15377"/>
        <dbReference type="ChEBI" id="CHEBI:16044"/>
        <dbReference type="ChEBI" id="CHEBI:29950"/>
        <dbReference type="ChEBI" id="CHEBI:45764"/>
        <dbReference type="ChEBI" id="CHEBI:50058"/>
        <dbReference type="EC" id="1.8.4.12"/>
    </reaction>
</comment>
<dbReference type="PANTHER" id="PTHR10173:SF57">
    <property type="entry name" value="PEPTIDE-METHIONINE (R)-S-OXIDE REDUCTASE"/>
    <property type="match status" value="1"/>
</dbReference>
<dbReference type="SUPFAM" id="SSF51316">
    <property type="entry name" value="Mss4-like"/>
    <property type="match status" value="1"/>
</dbReference>
<dbReference type="Gene3D" id="2.170.150.20">
    <property type="entry name" value="Peptide methionine sulfoxide reductase"/>
    <property type="match status" value="1"/>
</dbReference>
<dbReference type="Proteomes" id="UP000826300">
    <property type="component" value="Chromosome"/>
</dbReference>
<organism evidence="6 7">
    <name type="scientific">Neotabrizicola shimadae</name>
    <dbReference type="NCBI Taxonomy" id="2807096"/>
    <lineage>
        <taxon>Bacteria</taxon>
        <taxon>Pseudomonadati</taxon>
        <taxon>Pseudomonadota</taxon>
        <taxon>Alphaproteobacteria</taxon>
        <taxon>Rhodobacterales</taxon>
        <taxon>Paracoccaceae</taxon>
        <taxon>Neotabrizicola</taxon>
    </lineage>
</organism>